<dbReference type="Proteomes" id="UP001153069">
    <property type="component" value="Unassembled WGS sequence"/>
</dbReference>
<keyword evidence="3" id="KW-1185">Reference proteome</keyword>
<protein>
    <submittedName>
        <fullName evidence="2">Uncharacterized protein</fullName>
    </submittedName>
</protein>
<sequence>MWSPFGETKVYIPLSLDEAMYEHPRADNGDESSSSRSWKEPTCFDTSGNSSGEETENNHSCSMDLFYEDSEEFFLELGEIRGLLRDEIGNGDVTEVLMGLKALADHLRPENRNAQCNINHAFNAGAPHVVVNAMGKWHSSAPIQTVACCCIFYLAYDFNASGDVIAKARRMDLAKAKGLEAVVTAMKTFPESKPIRFSGCGAMMKLIPVAEKLGERRNSVNSNAIAVAVHNATRRCVEDLDGISVLTETMNMFPDYGGLQSVCLEALCKLASHEEFKAAAMRDYVVEAVAATLETHGEDESISVRQHATCFLLKSMMANQRATRRKSKTTTRSKLKLASCEYAA</sequence>
<dbReference type="AlphaFoldDB" id="A0A9N8HWU4"/>
<evidence type="ECO:0000256" key="1">
    <source>
        <dbReference type="SAM" id="MobiDB-lite"/>
    </source>
</evidence>
<dbReference type="EMBL" id="CAICTM010002792">
    <property type="protein sequence ID" value="CAB9530228.1"/>
    <property type="molecule type" value="Genomic_DNA"/>
</dbReference>
<proteinExistence type="predicted"/>
<dbReference type="InterPro" id="IPR016024">
    <property type="entry name" value="ARM-type_fold"/>
</dbReference>
<gene>
    <name evidence="2" type="ORF">SEMRO_2794_G337280.1</name>
</gene>
<evidence type="ECO:0000313" key="3">
    <source>
        <dbReference type="Proteomes" id="UP001153069"/>
    </source>
</evidence>
<evidence type="ECO:0000313" key="2">
    <source>
        <dbReference type="EMBL" id="CAB9530228.1"/>
    </source>
</evidence>
<comment type="caution">
    <text evidence="2">The sequence shown here is derived from an EMBL/GenBank/DDBJ whole genome shotgun (WGS) entry which is preliminary data.</text>
</comment>
<dbReference type="Gene3D" id="1.25.10.10">
    <property type="entry name" value="Leucine-rich Repeat Variant"/>
    <property type="match status" value="1"/>
</dbReference>
<reference evidence="2" key="1">
    <citation type="submission" date="2020-06" db="EMBL/GenBank/DDBJ databases">
        <authorList>
            <consortium name="Plant Systems Biology data submission"/>
        </authorList>
    </citation>
    <scope>NUCLEOTIDE SEQUENCE</scope>
    <source>
        <strain evidence="2">D6</strain>
    </source>
</reference>
<dbReference type="SUPFAM" id="SSF48371">
    <property type="entry name" value="ARM repeat"/>
    <property type="match status" value="1"/>
</dbReference>
<feature type="region of interest" description="Disordered" evidence="1">
    <location>
        <begin position="24"/>
        <end position="57"/>
    </location>
</feature>
<dbReference type="InterPro" id="IPR011989">
    <property type="entry name" value="ARM-like"/>
</dbReference>
<name>A0A9N8HWU4_9STRA</name>
<accession>A0A9N8HWU4</accession>
<organism evidence="2 3">
    <name type="scientific">Seminavis robusta</name>
    <dbReference type="NCBI Taxonomy" id="568900"/>
    <lineage>
        <taxon>Eukaryota</taxon>
        <taxon>Sar</taxon>
        <taxon>Stramenopiles</taxon>
        <taxon>Ochrophyta</taxon>
        <taxon>Bacillariophyta</taxon>
        <taxon>Bacillariophyceae</taxon>
        <taxon>Bacillariophycidae</taxon>
        <taxon>Naviculales</taxon>
        <taxon>Naviculaceae</taxon>
        <taxon>Seminavis</taxon>
    </lineage>
</organism>